<protein>
    <submittedName>
        <fullName evidence="2">Alpha/beta hydrolase</fullName>
    </submittedName>
</protein>
<dbReference type="InterPro" id="IPR029058">
    <property type="entry name" value="AB_hydrolase_fold"/>
</dbReference>
<dbReference type="EMBL" id="JANIBC010000007">
    <property type="protein sequence ID" value="MCQ8185748.1"/>
    <property type="molecule type" value="Genomic_DNA"/>
</dbReference>
<dbReference type="PROSITE" id="PS51257">
    <property type="entry name" value="PROKAR_LIPOPROTEIN"/>
    <property type="match status" value="1"/>
</dbReference>
<sequence>MLRTLLVGMAAVLLTACGGDPEAPAGREDLTIADYQGDWSGTLEIAGTELPLVLHVDPDAEPAVTLDSPAQGAFGIPATEHAVEEGALSAAWGSIGARYLGRLSEDGLIEGEFAQGPMTLELVFSPYEEGDDEVTPPARSARPQEPQGELPYRVEEVALDVADGIQLGGSLTLPEGEGPFPAVVLLTGSGAQDRDETLLGHRPFLVLSDRLTRAGIATLRFDDRGIGASGGSLADADLSDLAADAAAMLGLLRAREDIGEVGLLGHSEGGIVAGMVPALNEASPDFIVSLAGPFAPMGDIVNYQVEEGLKASGANEAEIEEAMTLQRSLIAAASAEDTPEAGCDAALVIAEPRGVAEEARQLCSPLFHSYLKVDPAAGYDGYDGPVLALFGSKDTQVPVSMNLPLAEEALAGNEDAVIQVVDGANHLFQTAGTGRAEEYAEIEETMCEDVMETIAEFINLAASN</sequence>
<dbReference type="SUPFAM" id="SSF53474">
    <property type="entry name" value="alpha/beta-Hydrolases"/>
    <property type="match status" value="1"/>
</dbReference>
<comment type="caution">
    <text evidence="2">The sequence shown here is derived from an EMBL/GenBank/DDBJ whole genome shotgun (WGS) entry which is preliminary data.</text>
</comment>
<organism evidence="2 3">
    <name type="scientific">Parvularcula maris</name>
    <dbReference type="NCBI Taxonomy" id="2965077"/>
    <lineage>
        <taxon>Bacteria</taxon>
        <taxon>Pseudomonadati</taxon>
        <taxon>Pseudomonadota</taxon>
        <taxon>Alphaproteobacteria</taxon>
        <taxon>Parvularculales</taxon>
        <taxon>Parvularculaceae</taxon>
        <taxon>Parvularcula</taxon>
    </lineage>
</organism>
<dbReference type="InterPro" id="IPR000073">
    <property type="entry name" value="AB_hydrolase_1"/>
</dbReference>
<dbReference type="Gene3D" id="3.40.50.1820">
    <property type="entry name" value="alpha/beta hydrolase"/>
    <property type="match status" value="1"/>
</dbReference>
<proteinExistence type="predicted"/>
<evidence type="ECO:0000313" key="3">
    <source>
        <dbReference type="Proteomes" id="UP001142610"/>
    </source>
</evidence>
<dbReference type="Pfam" id="PF12697">
    <property type="entry name" value="Abhydrolase_6"/>
    <property type="match status" value="1"/>
</dbReference>
<dbReference type="PANTHER" id="PTHR43265:SF1">
    <property type="entry name" value="ESTERASE ESTD"/>
    <property type="match status" value="1"/>
</dbReference>
<name>A0A9X2RKG3_9PROT</name>
<reference evidence="2" key="1">
    <citation type="submission" date="2022-07" db="EMBL/GenBank/DDBJ databases">
        <title>Parvularcula maris sp. nov., an algicidal bacterium isolated from seawater.</title>
        <authorList>
            <person name="Li F."/>
        </authorList>
    </citation>
    <scope>NUCLEOTIDE SEQUENCE</scope>
    <source>
        <strain evidence="2">BGMRC 0090</strain>
    </source>
</reference>
<evidence type="ECO:0000259" key="1">
    <source>
        <dbReference type="Pfam" id="PF12697"/>
    </source>
</evidence>
<keyword evidence="3" id="KW-1185">Reference proteome</keyword>
<dbReference type="RefSeq" id="WP_256619635.1">
    <property type="nucleotide sequence ID" value="NZ_JANIBC010000007.1"/>
</dbReference>
<evidence type="ECO:0000313" key="2">
    <source>
        <dbReference type="EMBL" id="MCQ8185748.1"/>
    </source>
</evidence>
<dbReference type="PANTHER" id="PTHR43265">
    <property type="entry name" value="ESTERASE ESTD"/>
    <property type="match status" value="1"/>
</dbReference>
<feature type="domain" description="AB hydrolase-1" evidence="1">
    <location>
        <begin position="201"/>
        <end position="430"/>
    </location>
</feature>
<dbReference type="AlphaFoldDB" id="A0A9X2RKG3"/>
<accession>A0A9X2RKG3</accession>
<dbReference type="GO" id="GO:0052689">
    <property type="term" value="F:carboxylic ester hydrolase activity"/>
    <property type="evidence" value="ECO:0007669"/>
    <property type="project" value="TreeGrafter"/>
</dbReference>
<dbReference type="Proteomes" id="UP001142610">
    <property type="component" value="Unassembled WGS sequence"/>
</dbReference>
<gene>
    <name evidence="2" type="ORF">NOG11_10110</name>
</gene>
<dbReference type="InterPro" id="IPR053145">
    <property type="entry name" value="AB_hydrolase_Est10"/>
</dbReference>
<keyword evidence="2" id="KW-0378">Hydrolase</keyword>